<dbReference type="SUPFAM" id="SSF55486">
    <property type="entry name" value="Metalloproteases ('zincins'), catalytic domain"/>
    <property type="match status" value="1"/>
</dbReference>
<accession>A0A2N9JJ15</accession>
<dbReference type="OrthoDB" id="4994024at2"/>
<sequence length="636" mass="68223">MSVVHEFAVLPLVLNGHPARPQAALEQMFSRDSTRAAADQWTAADFWHHTTEGAVQLRPQYLAPVFLAGDDVDWVAVNAAVNDGAGAQAASLVRRLVAESVIRAVPTIVLLSHGGLADTAICYRVELQLPLPNGKSETLSRSVVHLSTVDSQSLICHELGHALGFDHPLGVVSNQGGQDTTEYGSPYCVMGTASRWGQVSVTRTPWAGSQVPAGDGFWTNGGPGLSRAALINWGWDREVDLTWARQVPWAEATSTQVLGDRGSGAKRAIVYGSFDDQCIVAELRRPLPTHPPDYDAALSFDFVRDNDLYDGPGVVVHEIRNLSGVGRRCFYLGTIPVPEQGVGDLEILGSGGRRLRLVSVDGDRVQISMSAASPVTGPVVELTVALEARRRPHTEVGRRVPTLRALPYRVGLTGPDCTTNTFWGSRVDEQVTVHVLARAFGIDLAGLHDRPEFTWRVAGVGLTPARLDGSPVGATILTTAEVDVPSVGEFHVWHPEQRTVELQARANWASLAVDCPPGDGRYDVSIEVTVGPQPGVADGRLPSASATVNVPVETQRIAFGAGLAEATAACSRYMEELVNELPETRVGVVLKKVLAGPLPGVNRRTGALVLDELAANGDLSKLRRRLPDLGKRNRLT</sequence>
<dbReference type="Proteomes" id="UP000238164">
    <property type="component" value="Chromosome 1"/>
</dbReference>
<dbReference type="AlphaFoldDB" id="A0A2N9JJ15"/>
<evidence type="ECO:0000313" key="1">
    <source>
        <dbReference type="EMBL" id="SPD87447.1"/>
    </source>
</evidence>
<reference evidence="1 2" key="1">
    <citation type="submission" date="2018-02" db="EMBL/GenBank/DDBJ databases">
        <authorList>
            <person name="Cohen D.B."/>
            <person name="Kent A.D."/>
        </authorList>
    </citation>
    <scope>NUCLEOTIDE SEQUENCE [LARGE SCALE GENOMIC DNA]</scope>
    <source>
        <strain evidence="1">1</strain>
    </source>
</reference>
<name>A0A2N9JJ15_9ACTN</name>
<organism evidence="1 2">
    <name type="scientific">Micropruina glycogenica</name>
    <dbReference type="NCBI Taxonomy" id="75385"/>
    <lineage>
        <taxon>Bacteria</taxon>
        <taxon>Bacillati</taxon>
        <taxon>Actinomycetota</taxon>
        <taxon>Actinomycetes</taxon>
        <taxon>Propionibacteriales</taxon>
        <taxon>Nocardioidaceae</taxon>
        <taxon>Micropruina</taxon>
    </lineage>
</organism>
<evidence type="ECO:0000313" key="2">
    <source>
        <dbReference type="Proteomes" id="UP000238164"/>
    </source>
</evidence>
<dbReference type="RefSeq" id="WP_105186176.1">
    <property type="nucleotide sequence ID" value="NZ_BAAAGO010000021.1"/>
</dbReference>
<keyword evidence="2" id="KW-1185">Reference proteome</keyword>
<dbReference type="KEGG" id="mgg:MPLG2_2417"/>
<proteinExistence type="predicted"/>
<dbReference type="EMBL" id="LT985188">
    <property type="protein sequence ID" value="SPD87447.1"/>
    <property type="molecule type" value="Genomic_DNA"/>
</dbReference>
<gene>
    <name evidence="1" type="ORF">MPLG2_2417</name>
</gene>
<protein>
    <submittedName>
        <fullName evidence="1">Uncharacterized protein</fullName>
    </submittedName>
</protein>